<dbReference type="AlphaFoldDB" id="A0A1G9AGG0"/>
<protein>
    <submittedName>
        <fullName evidence="1">Uncharacterized protein</fullName>
    </submittedName>
</protein>
<evidence type="ECO:0000313" key="1">
    <source>
        <dbReference type="EMBL" id="SDK26368.1"/>
    </source>
</evidence>
<organism evidence="1 2">
    <name type="scientific">Ferrimonas sediminum</name>
    <dbReference type="NCBI Taxonomy" id="718193"/>
    <lineage>
        <taxon>Bacteria</taxon>
        <taxon>Pseudomonadati</taxon>
        <taxon>Pseudomonadota</taxon>
        <taxon>Gammaproteobacteria</taxon>
        <taxon>Alteromonadales</taxon>
        <taxon>Ferrimonadaceae</taxon>
        <taxon>Ferrimonas</taxon>
    </lineage>
</organism>
<evidence type="ECO:0000313" key="2">
    <source>
        <dbReference type="Proteomes" id="UP000199527"/>
    </source>
</evidence>
<gene>
    <name evidence="1" type="ORF">SAMN04488540_12332</name>
</gene>
<keyword evidence="2" id="KW-1185">Reference proteome</keyword>
<dbReference type="RefSeq" id="WP_090368120.1">
    <property type="nucleotide sequence ID" value="NZ_FNEM01000023.1"/>
</dbReference>
<reference evidence="2" key="1">
    <citation type="submission" date="2016-10" db="EMBL/GenBank/DDBJ databases">
        <authorList>
            <person name="Varghese N."/>
            <person name="Submissions S."/>
        </authorList>
    </citation>
    <scope>NUCLEOTIDE SEQUENCE [LARGE SCALE GENOMIC DNA]</scope>
    <source>
        <strain evidence="2">DSM 23317</strain>
    </source>
</reference>
<dbReference type="OrthoDB" id="5917250at2"/>
<name>A0A1G9AGG0_9GAMM</name>
<sequence length="178" mass="20434">MTKFKPGETSCEVLDKKRAITKSILTKSKHIDRIKTCKDIPPSLKVKGNYISRAAVHSWSDDQFGVISYCRNAAHSKHNNHALNVLIESIENANRRLSSAPNIESEKHGKTSTRLSEDAVYKLRSENEYLRVALAEVYRAYMQLLDSYREDKEIDEAFRRLIKEQARVLGKNRVWGAK</sequence>
<dbReference type="EMBL" id="FNEM01000023">
    <property type="protein sequence ID" value="SDK26368.1"/>
    <property type="molecule type" value="Genomic_DNA"/>
</dbReference>
<proteinExistence type="predicted"/>
<accession>A0A1G9AGG0</accession>
<dbReference type="Proteomes" id="UP000199527">
    <property type="component" value="Unassembled WGS sequence"/>
</dbReference>